<feature type="transmembrane region" description="Helical" evidence="1">
    <location>
        <begin position="287"/>
        <end position="305"/>
    </location>
</feature>
<evidence type="ECO:0000256" key="1">
    <source>
        <dbReference type="SAM" id="Phobius"/>
    </source>
</evidence>
<dbReference type="EMBL" id="AP025183">
    <property type="protein sequence ID" value="BDB52418.1"/>
    <property type="molecule type" value="Genomic_DNA"/>
</dbReference>
<dbReference type="Gene3D" id="2.120.10.80">
    <property type="entry name" value="Kelch-type beta propeller"/>
    <property type="match status" value="1"/>
</dbReference>
<dbReference type="InterPro" id="IPR015915">
    <property type="entry name" value="Kelch-typ_b-propeller"/>
</dbReference>
<proteinExistence type="predicted"/>
<gene>
    <name evidence="2" type="ORF">GENT11_07300</name>
</gene>
<dbReference type="SUPFAM" id="SSF117281">
    <property type="entry name" value="Kelch motif"/>
    <property type="match status" value="1"/>
</dbReference>
<evidence type="ECO:0008006" key="4">
    <source>
        <dbReference type="Google" id="ProtNLM"/>
    </source>
</evidence>
<keyword evidence="1" id="KW-0472">Membrane</keyword>
<protein>
    <recommendedName>
        <fullName evidence="4">Galactose oxidase</fullName>
    </recommendedName>
</protein>
<organism evidence="2 3">
    <name type="scientific">Flavobacterium ammonificans</name>
    <dbReference type="NCBI Taxonomy" id="1751056"/>
    <lineage>
        <taxon>Bacteria</taxon>
        <taxon>Pseudomonadati</taxon>
        <taxon>Bacteroidota</taxon>
        <taxon>Flavobacteriia</taxon>
        <taxon>Flavobacteriales</taxon>
        <taxon>Flavobacteriaceae</taxon>
        <taxon>Flavobacterium</taxon>
    </lineage>
</organism>
<reference evidence="2 3" key="1">
    <citation type="journal article" date="2022" name="Int. J. Syst. Evol. Microbiol.">
        <title>Flavobacterium ammonificans sp. nov. and Flavobacterium ammoniigenes sp. nov., ammonifying bacteria isolated from surface river water.</title>
        <authorList>
            <person name="Watanabe K."/>
            <person name="Kitamura T."/>
            <person name="Ogata Y."/>
            <person name="Shindo C."/>
            <person name="Suda W."/>
        </authorList>
    </citation>
    <scope>NUCLEOTIDE SEQUENCE [LARGE SCALE GENOMIC DNA]</scope>
    <source>
        <strain evidence="2 3">GENT11</strain>
    </source>
</reference>
<dbReference type="Proteomes" id="UP001319865">
    <property type="component" value="Chromosome"/>
</dbReference>
<sequence>MKRYDDLLLFKEAKSKQPIIIINDSLVYKGKQLIPFKHTEYPDKISEYLPFEIGTKTYLVHKGCGPVLEFRNDSIVRIDRSFLHKNQYRCIPFVYNNEIYLFGGYGMFTHKNIITKYDFKSGEWNQIQTNGLAKPESRTDAYNYRDNNNLYLFGGFTGDDSDILISKPVQSQLWELNLHTMTWSSIGSYNADLLTASEKKVQIKNKLYLIDAYIIEIDFTNKIAKKYQFKNYELLKQHFIVGDTINGIFSTTENKYYFKKTTIDDLKGKYIGTVPFFVEDNTTFNNYLIIGFIGILFLGLVIIGYKKRILSFQKPFKGIVYDSNKDQFLYKRKVIIHFEENEKKILHFLLANSNQFVSLNQLNGLFENPAQPQTASAIIKRREQAINGLLNKVSKLTGIPENKLQLEQKNMEDKRLKDLLLLPKLLKKV</sequence>
<keyword evidence="1" id="KW-0812">Transmembrane</keyword>
<keyword evidence="1" id="KW-1133">Transmembrane helix</keyword>
<evidence type="ECO:0000313" key="2">
    <source>
        <dbReference type="EMBL" id="BDB52418.1"/>
    </source>
</evidence>
<name>A0ABN6KTL4_9FLAO</name>
<keyword evidence="3" id="KW-1185">Reference proteome</keyword>
<accession>A0ABN6KTL4</accession>
<reference evidence="2 3" key="2">
    <citation type="journal article" date="2022" name="Microorganisms">
        <title>Complete Genome Sequences of Two Flavobacterium ammonificans Strains and a Flavobacterium ammoniigenes Strain of Ammonifying Bacterioplankton Isolated from Surface River Water.</title>
        <authorList>
            <person name="Suda W."/>
            <person name="Ogata Y."/>
            <person name="Shindo C."/>
            <person name="Watanabe K."/>
        </authorList>
    </citation>
    <scope>NUCLEOTIDE SEQUENCE [LARGE SCALE GENOMIC DNA]</scope>
    <source>
        <strain evidence="2 3">GENT11</strain>
    </source>
</reference>
<evidence type="ECO:0000313" key="3">
    <source>
        <dbReference type="Proteomes" id="UP001319865"/>
    </source>
</evidence>